<evidence type="ECO:0000256" key="2">
    <source>
        <dbReference type="RuleBase" id="RU003682"/>
    </source>
</evidence>
<name>A0A9P8KUG4_9PEZI</name>
<sequence>MPPNHIATPVDLETFNLPQQVSGSAADLTMARSMIAAFRKEGIFQIQLNPSQAATLSLAFGVAKTFFRQPYSEKAKCVDDQSFAGYIGSGEELTDGVRDYPEIFTVIKDLPPTDSRVRRRWPCHGPCPWPNDAYAATMKEYMSLLSESGEKLLQLLTLGLGLRDLNSLTRLTKDGWHHMRVLRFPELDHTNGKGKPGRGIGSHTDYGLLVLSAQDEVGGLFVRRPIAGEEWKNWEKSVAGFKEGDEKWSYILPVPNVLTVMAGDMLQYLTSSLIRSTPHKVGLNSRARNVFAYFHEPNFSALLKPLPECASDSPDRQGVHYGTHFTNMCMRNYPERITAKRVLAENRMEILPSTVMETF</sequence>
<accession>A0A9P8KUG4</accession>
<gene>
    <name evidence="4" type="ORF">FGG08_006930</name>
</gene>
<keyword evidence="2" id="KW-0479">Metal-binding</keyword>
<comment type="similarity">
    <text evidence="1 2">Belongs to the iron/ascorbate-dependent oxidoreductase family.</text>
</comment>
<dbReference type="PROSITE" id="PS51471">
    <property type="entry name" value="FE2OG_OXY"/>
    <property type="match status" value="1"/>
</dbReference>
<reference evidence="4" key="1">
    <citation type="submission" date="2021-03" db="EMBL/GenBank/DDBJ databases">
        <title>Comparative genomics and phylogenomic investigation of the class Geoglossomycetes provide insights into ecological specialization and systematics.</title>
        <authorList>
            <person name="Melie T."/>
            <person name="Pirro S."/>
            <person name="Miller A.N."/>
            <person name="Quandt A."/>
        </authorList>
    </citation>
    <scope>NUCLEOTIDE SEQUENCE</scope>
    <source>
        <strain evidence="4">GBOQ0MN5Z8</strain>
    </source>
</reference>
<dbReference type="EMBL" id="JAGHQL010000228">
    <property type="protein sequence ID" value="KAH0536166.1"/>
    <property type="molecule type" value="Genomic_DNA"/>
</dbReference>
<dbReference type="InterPro" id="IPR044861">
    <property type="entry name" value="IPNS-like_FE2OG_OXY"/>
</dbReference>
<dbReference type="GO" id="GO:0016491">
    <property type="term" value="F:oxidoreductase activity"/>
    <property type="evidence" value="ECO:0007669"/>
    <property type="project" value="UniProtKB-KW"/>
</dbReference>
<dbReference type="AlphaFoldDB" id="A0A9P8KUG4"/>
<dbReference type="InterPro" id="IPR026992">
    <property type="entry name" value="DIOX_N"/>
</dbReference>
<dbReference type="InterPro" id="IPR027443">
    <property type="entry name" value="IPNS-like_sf"/>
</dbReference>
<keyword evidence="2" id="KW-0560">Oxidoreductase</keyword>
<dbReference type="Proteomes" id="UP000698800">
    <property type="component" value="Unassembled WGS sequence"/>
</dbReference>
<dbReference type="Gene3D" id="2.60.120.330">
    <property type="entry name" value="B-lactam Antibiotic, Isopenicillin N Synthase, Chain"/>
    <property type="match status" value="1"/>
</dbReference>
<feature type="domain" description="Fe2OG dioxygenase" evidence="3">
    <location>
        <begin position="175"/>
        <end position="297"/>
    </location>
</feature>
<dbReference type="GO" id="GO:0046872">
    <property type="term" value="F:metal ion binding"/>
    <property type="evidence" value="ECO:0007669"/>
    <property type="project" value="UniProtKB-KW"/>
</dbReference>
<protein>
    <recommendedName>
        <fullName evidence="3">Fe2OG dioxygenase domain-containing protein</fullName>
    </recommendedName>
</protein>
<dbReference type="PANTHER" id="PTHR47990">
    <property type="entry name" value="2-OXOGLUTARATE (2OG) AND FE(II)-DEPENDENT OXYGENASE SUPERFAMILY PROTEIN-RELATED"/>
    <property type="match status" value="1"/>
</dbReference>
<dbReference type="Pfam" id="PF14226">
    <property type="entry name" value="DIOX_N"/>
    <property type="match status" value="1"/>
</dbReference>
<dbReference type="OrthoDB" id="288590at2759"/>
<evidence type="ECO:0000256" key="1">
    <source>
        <dbReference type="ARBA" id="ARBA00008056"/>
    </source>
</evidence>
<evidence type="ECO:0000313" key="4">
    <source>
        <dbReference type="EMBL" id="KAH0536166.1"/>
    </source>
</evidence>
<dbReference type="InterPro" id="IPR005123">
    <property type="entry name" value="Oxoglu/Fe-dep_dioxygenase_dom"/>
</dbReference>
<comment type="caution">
    <text evidence="4">The sequence shown here is derived from an EMBL/GenBank/DDBJ whole genome shotgun (WGS) entry which is preliminary data.</text>
</comment>
<keyword evidence="5" id="KW-1185">Reference proteome</keyword>
<keyword evidence="2" id="KW-0408">Iron</keyword>
<dbReference type="InterPro" id="IPR050231">
    <property type="entry name" value="Iron_ascorbate_oxido_reductase"/>
</dbReference>
<proteinExistence type="inferred from homology"/>
<evidence type="ECO:0000259" key="3">
    <source>
        <dbReference type="PROSITE" id="PS51471"/>
    </source>
</evidence>
<evidence type="ECO:0000313" key="5">
    <source>
        <dbReference type="Proteomes" id="UP000698800"/>
    </source>
</evidence>
<dbReference type="SUPFAM" id="SSF51197">
    <property type="entry name" value="Clavaminate synthase-like"/>
    <property type="match status" value="1"/>
</dbReference>
<organism evidence="4 5">
    <name type="scientific">Glutinoglossum americanum</name>
    <dbReference type="NCBI Taxonomy" id="1670608"/>
    <lineage>
        <taxon>Eukaryota</taxon>
        <taxon>Fungi</taxon>
        <taxon>Dikarya</taxon>
        <taxon>Ascomycota</taxon>
        <taxon>Pezizomycotina</taxon>
        <taxon>Geoglossomycetes</taxon>
        <taxon>Geoglossales</taxon>
        <taxon>Geoglossaceae</taxon>
        <taxon>Glutinoglossum</taxon>
    </lineage>
</organism>
<dbReference type="Pfam" id="PF03171">
    <property type="entry name" value="2OG-FeII_Oxy"/>
    <property type="match status" value="1"/>
</dbReference>
<dbReference type="GO" id="GO:0044283">
    <property type="term" value="P:small molecule biosynthetic process"/>
    <property type="evidence" value="ECO:0007669"/>
    <property type="project" value="UniProtKB-ARBA"/>
</dbReference>